<dbReference type="Gene3D" id="3.30.1860.10">
    <property type="entry name" value="uncharacterized conserved protein from methanopyrus kandleri domain like"/>
    <property type="match status" value="1"/>
</dbReference>
<evidence type="ECO:0000313" key="2">
    <source>
        <dbReference type="Proteomes" id="UP000604391"/>
    </source>
</evidence>
<sequence length="97" mass="10511">MIYARIISSGSDSILAACDKELLGKTFSEGDISITVDKDFYGDEEVDLESFKEMLNLSSISNLVGEKCVSISIELGLVTENNVLKIEGVPHAQILSL</sequence>
<dbReference type="Proteomes" id="UP000604391">
    <property type="component" value="Unassembled WGS sequence"/>
</dbReference>
<reference evidence="1 2" key="1">
    <citation type="journal article" name="Nat. Commun.">
        <title>Undinarchaeota illuminate DPANN phylogeny and the impact of gene transfer on archaeal evolution.</title>
        <authorList>
            <person name="Dombrowski N."/>
            <person name="Williams T.A."/>
            <person name="Sun J."/>
            <person name="Woodcroft B.J."/>
            <person name="Lee J.H."/>
            <person name="Minh B.Q."/>
            <person name="Rinke C."/>
            <person name="Spang A."/>
        </authorList>
    </citation>
    <scope>NUCLEOTIDE SEQUENCE [LARGE SCALE GENOMIC DNA]</scope>
    <source>
        <strain evidence="1">MAG_bin17</strain>
    </source>
</reference>
<accession>A0A832UU96</accession>
<gene>
    <name evidence="1" type="ORF">H1011_03370</name>
</gene>
<proteinExistence type="predicted"/>
<comment type="caution">
    <text evidence="1">The sequence shown here is derived from an EMBL/GenBank/DDBJ whole genome shotgun (WGS) entry which is preliminary data.</text>
</comment>
<dbReference type="AlphaFoldDB" id="A0A832UU96"/>
<protein>
    <submittedName>
        <fullName evidence="1">DUF424 family protein</fullName>
    </submittedName>
</protein>
<dbReference type="InterPro" id="IPR007355">
    <property type="entry name" value="DUF424"/>
</dbReference>
<evidence type="ECO:0000313" key="1">
    <source>
        <dbReference type="EMBL" id="HIJ99829.1"/>
    </source>
</evidence>
<dbReference type="Pfam" id="PF04242">
    <property type="entry name" value="DUF424"/>
    <property type="match status" value="1"/>
</dbReference>
<dbReference type="EMBL" id="DVAD01000015">
    <property type="protein sequence ID" value="HIJ99829.1"/>
    <property type="molecule type" value="Genomic_DNA"/>
</dbReference>
<name>A0A832UU96_9ARCH</name>
<keyword evidence="2" id="KW-1185">Reference proteome</keyword>
<organism evidence="1 2">
    <name type="scientific">Candidatus Undinarchaeum marinum</name>
    <dbReference type="NCBI Taxonomy" id="2756141"/>
    <lineage>
        <taxon>Archaea</taxon>
        <taxon>Candidatus Undinarchaeota</taxon>
        <taxon>Candidatus Undinarchaeia</taxon>
        <taxon>Candidatus Undinarchaeales</taxon>
        <taxon>Candidatus Undinarchaeaceae</taxon>
        <taxon>Candidatus Undinarchaeum</taxon>
    </lineage>
</organism>